<evidence type="ECO:0000256" key="6">
    <source>
        <dbReference type="ARBA" id="ARBA00022692"/>
    </source>
</evidence>
<gene>
    <name evidence="12" type="ORF">B6D06_04240</name>
</gene>
<evidence type="ECO:0000313" key="12">
    <source>
        <dbReference type="EMBL" id="OTQ50533.1"/>
    </source>
</evidence>
<evidence type="ECO:0000256" key="4">
    <source>
        <dbReference type="ARBA" id="ARBA00022475"/>
    </source>
</evidence>
<dbReference type="Proteomes" id="UP000194968">
    <property type="component" value="Unassembled WGS sequence"/>
</dbReference>
<dbReference type="InterPro" id="IPR005254">
    <property type="entry name" value="Heme_biosyn_assoc_TPR_pro"/>
</dbReference>
<dbReference type="Gene3D" id="1.25.40.10">
    <property type="entry name" value="Tetratricopeptide repeat domain"/>
    <property type="match status" value="1"/>
</dbReference>
<comment type="pathway">
    <text evidence="3">Porphyrin-containing compound metabolism; protoheme biosynthesis.</text>
</comment>
<accession>A0A242NVK5</accession>
<protein>
    <recommendedName>
        <fullName evidence="11">HemY N-terminal domain-containing protein</fullName>
    </recommendedName>
</protein>
<dbReference type="GO" id="GO:0042168">
    <property type="term" value="P:heme metabolic process"/>
    <property type="evidence" value="ECO:0007669"/>
    <property type="project" value="InterPro"/>
</dbReference>
<dbReference type="SUPFAM" id="SSF48452">
    <property type="entry name" value="TPR-like"/>
    <property type="match status" value="1"/>
</dbReference>
<keyword evidence="6 10" id="KW-0812">Transmembrane</keyword>
<name>A0A242NVK5_9GAMM</name>
<comment type="function">
    <text evidence="1">Involved in a late step of protoheme IX synthesis.</text>
</comment>
<keyword evidence="7 10" id="KW-1133">Transmembrane helix</keyword>
<evidence type="ECO:0000256" key="10">
    <source>
        <dbReference type="SAM" id="Phobius"/>
    </source>
</evidence>
<dbReference type="InterPro" id="IPR010817">
    <property type="entry name" value="HemY_N"/>
</dbReference>
<evidence type="ECO:0000313" key="13">
    <source>
        <dbReference type="Proteomes" id="UP000194968"/>
    </source>
</evidence>
<dbReference type="InterPro" id="IPR011990">
    <property type="entry name" value="TPR-like_helical_dom_sf"/>
</dbReference>
<dbReference type="GO" id="GO:0005886">
    <property type="term" value="C:plasma membrane"/>
    <property type="evidence" value="ECO:0007669"/>
    <property type="project" value="UniProtKB-SubCell"/>
</dbReference>
<keyword evidence="4" id="KW-1003">Cell membrane</keyword>
<keyword evidence="9" id="KW-0627">Porphyrin biosynthesis</keyword>
<organism evidence="12 13">
    <name type="scientific">Gilliamella apis</name>
    <dbReference type="NCBI Taxonomy" id="1970738"/>
    <lineage>
        <taxon>Bacteria</taxon>
        <taxon>Pseudomonadati</taxon>
        <taxon>Pseudomonadota</taxon>
        <taxon>Gammaproteobacteria</taxon>
        <taxon>Orbales</taxon>
        <taxon>Orbaceae</taxon>
        <taxon>Gilliamella</taxon>
    </lineage>
</organism>
<evidence type="ECO:0000256" key="3">
    <source>
        <dbReference type="ARBA" id="ARBA00004744"/>
    </source>
</evidence>
<dbReference type="GO" id="GO:0006779">
    <property type="term" value="P:porphyrin-containing compound biosynthetic process"/>
    <property type="evidence" value="ECO:0007669"/>
    <property type="project" value="UniProtKB-KW"/>
</dbReference>
<dbReference type="Pfam" id="PF07219">
    <property type="entry name" value="HemY_N"/>
    <property type="match status" value="1"/>
</dbReference>
<comment type="caution">
    <text evidence="12">The sequence shown here is derived from an EMBL/GenBank/DDBJ whole genome shotgun (WGS) entry which is preliminary data.</text>
</comment>
<evidence type="ECO:0000256" key="1">
    <source>
        <dbReference type="ARBA" id="ARBA00002962"/>
    </source>
</evidence>
<dbReference type="AlphaFoldDB" id="A0A242NVK5"/>
<sequence>MLKILIIFLVLVGGFFLGPILEGNQGSAIFEVAKYRISMSFNSFVILQLLGLLALYLVYEICKKIFNSKTAFGEWLRLKSPKKSIKRVEQAQFYLLQGDYQQAAKLFMKSAKGAKSSTLSYLLAAQAQIDADQLIAANQSLAEAAKCCQPKELFAFQLVQIRLQLKNHEYSAAKITIEKLLNEKPRNVEILRLADQLYYETEDYQSVIDLLPIMYKTKAYPDSQLDQFRQAAYIGRIKQLSTNSDPLALIKWWKQQPKVIVNNLANQKAMANYLNQLGQTAEAEKLNKSIIKLQQKERT</sequence>
<evidence type="ECO:0000256" key="8">
    <source>
        <dbReference type="ARBA" id="ARBA00023136"/>
    </source>
</evidence>
<keyword evidence="5" id="KW-0997">Cell inner membrane</keyword>
<reference evidence="12 13" key="1">
    <citation type="submission" date="2017-03" db="EMBL/GenBank/DDBJ databases">
        <title>Comparative genomics of honeybee gut symbionts reveal geographically distinct and subgroup specific antibiotic resistance.</title>
        <authorList>
            <person name="Ludvigsen J."/>
            <person name="Porcellato D."/>
            <person name="Labee-Lund T.M."/>
            <person name="Amdam G.V."/>
            <person name="Rudi K."/>
        </authorList>
    </citation>
    <scope>NUCLEOTIDE SEQUENCE [LARGE SCALE GENOMIC DNA]</scope>
    <source>
        <strain evidence="12 13">A-4-12</strain>
    </source>
</reference>
<dbReference type="RefSeq" id="WP_086320314.1">
    <property type="nucleotide sequence ID" value="NZ_NASK01000086.1"/>
</dbReference>
<evidence type="ECO:0000256" key="2">
    <source>
        <dbReference type="ARBA" id="ARBA00004429"/>
    </source>
</evidence>
<evidence type="ECO:0000256" key="9">
    <source>
        <dbReference type="ARBA" id="ARBA00023244"/>
    </source>
</evidence>
<evidence type="ECO:0000259" key="11">
    <source>
        <dbReference type="Pfam" id="PF07219"/>
    </source>
</evidence>
<dbReference type="OrthoDB" id="7067577at2"/>
<comment type="subcellular location">
    <subcellularLocation>
        <location evidence="2">Cell inner membrane</location>
        <topology evidence="2">Multi-pass membrane protein</topology>
    </subcellularLocation>
</comment>
<feature type="domain" description="HemY N-terminal" evidence="11">
    <location>
        <begin position="26"/>
        <end position="128"/>
    </location>
</feature>
<proteinExistence type="predicted"/>
<dbReference type="NCBIfam" id="TIGR00540">
    <property type="entry name" value="TPR_hemY_coli"/>
    <property type="match status" value="1"/>
</dbReference>
<feature type="transmembrane region" description="Helical" evidence="10">
    <location>
        <begin position="39"/>
        <end position="59"/>
    </location>
</feature>
<keyword evidence="8 10" id="KW-0472">Membrane</keyword>
<evidence type="ECO:0000256" key="5">
    <source>
        <dbReference type="ARBA" id="ARBA00022519"/>
    </source>
</evidence>
<dbReference type="UniPathway" id="UPA00252"/>
<evidence type="ECO:0000256" key="7">
    <source>
        <dbReference type="ARBA" id="ARBA00022989"/>
    </source>
</evidence>
<dbReference type="EMBL" id="NASK01000086">
    <property type="protein sequence ID" value="OTQ50533.1"/>
    <property type="molecule type" value="Genomic_DNA"/>
</dbReference>